<name>A0AAU7B2P9_9ACTN</name>
<dbReference type="SUPFAM" id="SSF53474">
    <property type="entry name" value="alpha/beta-Hydrolases"/>
    <property type="match status" value="1"/>
</dbReference>
<evidence type="ECO:0000256" key="2">
    <source>
        <dbReference type="SAM" id="SignalP"/>
    </source>
</evidence>
<gene>
    <name evidence="3" type="ORF">DSM112329_05041</name>
</gene>
<dbReference type="AlphaFoldDB" id="A0AAU7B2P9"/>
<dbReference type="EMBL" id="CP114014">
    <property type="protein sequence ID" value="XAY08145.1"/>
    <property type="molecule type" value="Genomic_DNA"/>
</dbReference>
<dbReference type="InterPro" id="IPR029058">
    <property type="entry name" value="AB_hydrolase_fold"/>
</dbReference>
<evidence type="ECO:0000313" key="3">
    <source>
        <dbReference type="EMBL" id="XAY08145.1"/>
    </source>
</evidence>
<organism evidence="3">
    <name type="scientific">Paraconexibacter sp. AEG42_29</name>
    <dbReference type="NCBI Taxonomy" id="2997339"/>
    <lineage>
        <taxon>Bacteria</taxon>
        <taxon>Bacillati</taxon>
        <taxon>Actinomycetota</taxon>
        <taxon>Thermoleophilia</taxon>
        <taxon>Solirubrobacterales</taxon>
        <taxon>Paraconexibacteraceae</taxon>
        <taxon>Paraconexibacter</taxon>
    </lineage>
</organism>
<dbReference type="InterPro" id="IPR002918">
    <property type="entry name" value="Lipase_EstA/Esterase_EstB"/>
</dbReference>
<dbReference type="KEGG" id="parq:DSM112329_05041"/>
<keyword evidence="2" id="KW-0732">Signal</keyword>
<evidence type="ECO:0000256" key="1">
    <source>
        <dbReference type="SAM" id="MobiDB-lite"/>
    </source>
</evidence>
<feature type="chain" id="PRO_5043772684" description="Lipase" evidence="2">
    <location>
        <begin position="20"/>
        <end position="430"/>
    </location>
</feature>
<reference evidence="3" key="1">
    <citation type="submission" date="2022-12" db="EMBL/GenBank/DDBJ databases">
        <title>Paraconexibacter alkalitolerans sp. nov. and Baekduia alba sp. nov., isolated from soil and emended description of the genera Paraconexibacter (Chun et al., 2020) and Baekduia (An et al., 2020).</title>
        <authorList>
            <person name="Vieira S."/>
            <person name="Huber K.J."/>
            <person name="Geppert A."/>
            <person name="Wolf J."/>
            <person name="Neumann-Schaal M."/>
            <person name="Muesken M."/>
            <person name="Overmann J."/>
        </authorList>
    </citation>
    <scope>NUCLEOTIDE SEQUENCE</scope>
    <source>
        <strain evidence="3">AEG42_29</strain>
    </source>
</reference>
<accession>A0AAU7B2P9</accession>
<dbReference type="PANTHER" id="PTHR32015:SF1">
    <property type="entry name" value="LIPASE"/>
    <property type="match status" value="1"/>
</dbReference>
<dbReference type="Gene3D" id="3.40.50.1820">
    <property type="entry name" value="alpha/beta hydrolase"/>
    <property type="match status" value="1"/>
</dbReference>
<proteinExistence type="predicted"/>
<dbReference type="PANTHER" id="PTHR32015">
    <property type="entry name" value="FASTING INDUCED LIPASE"/>
    <property type="match status" value="1"/>
</dbReference>
<dbReference type="GO" id="GO:0016042">
    <property type="term" value="P:lipid catabolic process"/>
    <property type="evidence" value="ECO:0007669"/>
    <property type="project" value="InterPro"/>
</dbReference>
<evidence type="ECO:0008006" key="4">
    <source>
        <dbReference type="Google" id="ProtNLM"/>
    </source>
</evidence>
<dbReference type="RefSeq" id="WP_354699328.1">
    <property type="nucleotide sequence ID" value="NZ_CP114014.1"/>
</dbReference>
<protein>
    <recommendedName>
        <fullName evidence="4">Lipase</fullName>
    </recommendedName>
</protein>
<feature type="signal peptide" evidence="2">
    <location>
        <begin position="1"/>
        <end position="19"/>
    </location>
</feature>
<feature type="region of interest" description="Disordered" evidence="1">
    <location>
        <begin position="320"/>
        <end position="351"/>
    </location>
</feature>
<dbReference type="GO" id="GO:0016298">
    <property type="term" value="F:lipase activity"/>
    <property type="evidence" value="ECO:0007669"/>
    <property type="project" value="TreeGrafter"/>
</dbReference>
<dbReference type="Pfam" id="PF01674">
    <property type="entry name" value="Lipase_2"/>
    <property type="match status" value="1"/>
</dbReference>
<sequence>MSRSRVVRLLLAASAATLAATGTAAVPATATAAGTPPLPVSYTPVPLLAGGFTPDTVAGANDFACKPSADHLNPVVLVHGLGATLGDNWATMAPLLKNNGFCVFGLTYGRQTGLDFVGGLKRMEDSSGELEVFVDKVLAATGAKKVDLLGHSEGTVMPRWYLAFRDGAAKVDKYVQLTPLWNGTNLAGIGDLLGVAKTLGAAPAVYSTFAGVGCGSCPQFARGSEYLDKVNAAGPAVPGVSYTTIATKYDELVIPYTSGFLTAPNVRNILLQDVCATDSSEHLGVAYSPVVAQLVLNALAPTRARPVPCTVVTALGTPNPPSVGLAPAADKDKDTGRSTGSAAGGAKERSCTRGRALTLSLAPYTRGGARVRSATATSGTRRVGRRTGRALSTIRVTGLKPGRRTIRLRLVTSRGTRTVTLARTVACARR</sequence>